<dbReference type="InterPro" id="IPR000073">
    <property type="entry name" value="AB_hydrolase_1"/>
</dbReference>
<evidence type="ECO:0000256" key="1">
    <source>
        <dbReference type="ARBA" id="ARBA00022801"/>
    </source>
</evidence>
<reference evidence="3 4" key="1">
    <citation type="submission" date="2019-02" db="EMBL/GenBank/DDBJ databases">
        <title>Sequencing the genomes of 1000 actinobacteria strains.</title>
        <authorList>
            <person name="Klenk H.-P."/>
        </authorList>
    </citation>
    <scope>NUCLEOTIDE SEQUENCE [LARGE SCALE GENOMIC DNA]</scope>
    <source>
        <strain evidence="3 4">DSM 45779</strain>
    </source>
</reference>
<dbReference type="GO" id="GO:0047570">
    <property type="term" value="F:3-oxoadipate enol-lactonase activity"/>
    <property type="evidence" value="ECO:0007669"/>
    <property type="project" value="InterPro"/>
</dbReference>
<dbReference type="GO" id="GO:0042952">
    <property type="term" value="P:beta-ketoadipate pathway"/>
    <property type="evidence" value="ECO:0007669"/>
    <property type="project" value="InterPro"/>
</dbReference>
<dbReference type="Gene3D" id="3.40.50.1820">
    <property type="entry name" value="alpha/beta hydrolase"/>
    <property type="match status" value="1"/>
</dbReference>
<dbReference type="Proteomes" id="UP000291591">
    <property type="component" value="Unassembled WGS sequence"/>
</dbReference>
<organism evidence="3 4">
    <name type="scientific">Pseudonocardia sediminis</name>
    <dbReference type="NCBI Taxonomy" id="1397368"/>
    <lineage>
        <taxon>Bacteria</taxon>
        <taxon>Bacillati</taxon>
        <taxon>Actinomycetota</taxon>
        <taxon>Actinomycetes</taxon>
        <taxon>Pseudonocardiales</taxon>
        <taxon>Pseudonocardiaceae</taxon>
        <taxon>Pseudonocardia</taxon>
    </lineage>
</organism>
<comment type="caution">
    <text evidence="3">The sequence shown here is derived from an EMBL/GenBank/DDBJ whole genome shotgun (WGS) entry which is preliminary data.</text>
</comment>
<dbReference type="OrthoDB" id="3396704at2"/>
<protein>
    <submittedName>
        <fullName evidence="3">3-oxoadipate enol-lactonase</fullName>
    </submittedName>
</protein>
<sequence length="255" mass="27030">MQIHHRIDGPDDAPVLVLGPSLGTDLGLFDAQTAAFSDRFRVVRFDLRGHGASPVPSGDATMADLAGDVVELLDSLGIDKVHYVGVSIGGAIGQQLAVHTDRLLSLAVLASAARFADPEAWGTRAATVREKGTEAMVASRVGTWFTRDFELRNPTEARRLLDMLRAVSDEGYAACCAAIGGFDIRDQLSTITVPTLAVAGAEDPATPPEFLRLIADSVPGARYAEVPDTAHLLNAEDPDRVNELIAGHLKEAAGR</sequence>
<dbReference type="RefSeq" id="WP_130288242.1">
    <property type="nucleotide sequence ID" value="NZ_SHKL01000001.1"/>
</dbReference>
<proteinExistence type="predicted"/>
<dbReference type="PANTHER" id="PTHR43798:SF31">
    <property type="entry name" value="AB HYDROLASE SUPERFAMILY PROTEIN YCLE"/>
    <property type="match status" value="1"/>
</dbReference>
<dbReference type="AlphaFoldDB" id="A0A4Q7UP47"/>
<dbReference type="NCBIfam" id="TIGR02427">
    <property type="entry name" value="protocat_pcaD"/>
    <property type="match status" value="1"/>
</dbReference>
<dbReference type="EMBL" id="SHKL01000001">
    <property type="protein sequence ID" value="RZT83497.1"/>
    <property type="molecule type" value="Genomic_DNA"/>
</dbReference>
<dbReference type="SUPFAM" id="SSF53474">
    <property type="entry name" value="alpha/beta-Hydrolases"/>
    <property type="match status" value="1"/>
</dbReference>
<feature type="domain" description="AB hydrolase-1" evidence="2">
    <location>
        <begin position="14"/>
        <end position="238"/>
    </location>
</feature>
<evidence type="ECO:0000313" key="4">
    <source>
        <dbReference type="Proteomes" id="UP000291591"/>
    </source>
</evidence>
<dbReference type="Pfam" id="PF00561">
    <property type="entry name" value="Abhydrolase_1"/>
    <property type="match status" value="1"/>
</dbReference>
<dbReference type="InterPro" id="IPR029058">
    <property type="entry name" value="AB_hydrolase_fold"/>
</dbReference>
<keyword evidence="4" id="KW-1185">Reference proteome</keyword>
<dbReference type="InterPro" id="IPR050266">
    <property type="entry name" value="AB_hydrolase_sf"/>
</dbReference>
<dbReference type="InterPro" id="IPR026968">
    <property type="entry name" value="PcaD/CatD"/>
</dbReference>
<accession>A0A4Q7UP47</accession>
<evidence type="ECO:0000259" key="2">
    <source>
        <dbReference type="Pfam" id="PF00561"/>
    </source>
</evidence>
<keyword evidence="1" id="KW-0378">Hydrolase</keyword>
<name>A0A4Q7UP47_PSEST</name>
<dbReference type="PANTHER" id="PTHR43798">
    <property type="entry name" value="MONOACYLGLYCEROL LIPASE"/>
    <property type="match status" value="1"/>
</dbReference>
<gene>
    <name evidence="3" type="ORF">EV383_0302</name>
</gene>
<dbReference type="PRINTS" id="PR00111">
    <property type="entry name" value="ABHYDROLASE"/>
</dbReference>
<dbReference type="GO" id="GO:0016020">
    <property type="term" value="C:membrane"/>
    <property type="evidence" value="ECO:0007669"/>
    <property type="project" value="TreeGrafter"/>
</dbReference>
<evidence type="ECO:0000313" key="3">
    <source>
        <dbReference type="EMBL" id="RZT83497.1"/>
    </source>
</evidence>